<accession>A0A6P1CP68</accession>
<feature type="compositionally biased region" description="Polar residues" evidence="1">
    <location>
        <begin position="393"/>
        <end position="406"/>
    </location>
</feature>
<feature type="compositionally biased region" description="Polar residues" evidence="1">
    <location>
        <begin position="327"/>
        <end position="345"/>
    </location>
</feature>
<dbReference type="AlphaFoldDB" id="A0A6P1CP68"/>
<reference evidence="2 3" key="1">
    <citation type="submission" date="2020-01" db="EMBL/GenBank/DDBJ databases">
        <title>Genetics and antimicrobial susceptibilities of Nocardia species isolated from the soil; a comparison with species isolated from humans.</title>
        <authorList>
            <person name="Carrasco G."/>
            <person name="Monzon S."/>
            <person name="Sansegundo M."/>
            <person name="Garcia E."/>
            <person name="Garrido N."/>
            <person name="Medina M.J."/>
            <person name="Villalon P."/>
            <person name="Ramirez-Arocha A.C."/>
            <person name="Jimenez P."/>
            <person name="Cuesta I."/>
            <person name="Valdezate S."/>
        </authorList>
    </citation>
    <scope>NUCLEOTIDE SEQUENCE [LARGE SCALE GENOMIC DNA]</scope>
    <source>
        <strain evidence="2 3">CNM20110626</strain>
    </source>
</reference>
<dbReference type="Gene3D" id="1.20.1260.20">
    <property type="entry name" value="PPE superfamily"/>
    <property type="match status" value="1"/>
</dbReference>
<feature type="compositionally biased region" description="Low complexity" evidence="1">
    <location>
        <begin position="279"/>
        <end position="290"/>
    </location>
</feature>
<name>A0A6P1CP68_9NOCA</name>
<feature type="region of interest" description="Disordered" evidence="1">
    <location>
        <begin position="234"/>
        <end position="432"/>
    </location>
</feature>
<protein>
    <recommendedName>
        <fullName evidence="4">PPE domain-containing protein</fullName>
    </recommendedName>
</protein>
<dbReference type="Proteomes" id="UP000471166">
    <property type="component" value="Unassembled WGS sequence"/>
</dbReference>
<evidence type="ECO:0000313" key="3">
    <source>
        <dbReference type="Proteomes" id="UP000471166"/>
    </source>
</evidence>
<dbReference type="RefSeq" id="WP_163844040.1">
    <property type="nucleotide sequence ID" value="NZ_JAAGVB010000013.1"/>
</dbReference>
<dbReference type="EMBL" id="JAAGVB010000013">
    <property type="protein sequence ID" value="NEW32986.1"/>
    <property type="molecule type" value="Genomic_DNA"/>
</dbReference>
<proteinExistence type="predicted"/>
<comment type="caution">
    <text evidence="2">The sequence shown here is derived from an EMBL/GenBank/DDBJ whole genome shotgun (WGS) entry which is preliminary data.</text>
</comment>
<feature type="compositionally biased region" description="Acidic residues" evidence="1">
    <location>
        <begin position="464"/>
        <end position="476"/>
    </location>
</feature>
<gene>
    <name evidence="2" type="ORF">GV791_10520</name>
</gene>
<feature type="compositionally biased region" description="Gly residues" evidence="1">
    <location>
        <begin position="381"/>
        <end position="390"/>
    </location>
</feature>
<feature type="compositionally biased region" description="Basic and acidic residues" evidence="1">
    <location>
        <begin position="419"/>
        <end position="432"/>
    </location>
</feature>
<evidence type="ECO:0008006" key="4">
    <source>
        <dbReference type="Google" id="ProtNLM"/>
    </source>
</evidence>
<dbReference type="InterPro" id="IPR038332">
    <property type="entry name" value="PPE_sf"/>
</dbReference>
<feature type="compositionally biased region" description="Polar residues" evidence="1">
    <location>
        <begin position="546"/>
        <end position="557"/>
    </location>
</feature>
<sequence length="574" mass="58826">MSNDHQPGSIPVPGFQDMLDQNTVQTAQGKVTDALGWAARRDQKLVDLGAGIDPDYVSTLEHFEGMTHQALYDAVHGPGGLDPAGLQTLRRVWYECYSELVNLATFNLMGLNRIFGNGLWQGAAADAAEAAMTKFAAAANQVGQVFGSVSDRFDAAAWAAEAVRAAVQPPPAIVQVQADPDNTEQSILPGLVNGEYERQVNNAREQARLASVAALNTIYKPSFPPAGAGVPTYADVPQIGDGPAHVPGGPSDIPSNTGPRGAESGAGPAPGQPLTVEQPGPGASAGAGSPLDGGGTGPAAEQADPNGGSSNTTAASAAPTTTLPGPQTSATPNSATPGASGTQPPASGPFGNVPSTGSRPTLPPDGRSGGLGTSRPNPGSGLPGGGGVSTGGARSTPSMLGRQPTSPLGPMTPGSGARRNQEGDEEHYGPEYLRRVHDDWTEGITAPIGVVGAEEVPLESSSTVEDDFSPYLDYDEPTTRRARFEPAPVDEPPMRREPIAESRPTTESAERLHIQDEPAPDPAPVPISISDETSITDEQLAEMQGAGSSETILTVTGTGPFAGMASTDEDNPNR</sequence>
<organism evidence="2 3">
    <name type="scientific">Nocardia cyriacigeorgica</name>
    <dbReference type="NCBI Taxonomy" id="135487"/>
    <lineage>
        <taxon>Bacteria</taxon>
        <taxon>Bacillati</taxon>
        <taxon>Actinomycetota</taxon>
        <taxon>Actinomycetes</taxon>
        <taxon>Mycobacteriales</taxon>
        <taxon>Nocardiaceae</taxon>
        <taxon>Nocardia</taxon>
    </lineage>
</organism>
<evidence type="ECO:0000256" key="1">
    <source>
        <dbReference type="SAM" id="MobiDB-lite"/>
    </source>
</evidence>
<evidence type="ECO:0000313" key="2">
    <source>
        <dbReference type="EMBL" id="NEW32986.1"/>
    </source>
</evidence>
<feature type="region of interest" description="Disordered" evidence="1">
    <location>
        <begin position="457"/>
        <end position="574"/>
    </location>
</feature>
<dbReference type="SUPFAM" id="SSF140459">
    <property type="entry name" value="PE/PPE dimer-like"/>
    <property type="match status" value="1"/>
</dbReference>
<feature type="compositionally biased region" description="Low complexity" evidence="1">
    <location>
        <begin position="307"/>
        <end position="326"/>
    </location>
</feature>